<dbReference type="AlphaFoldDB" id="F9UJM5"/>
<dbReference type="PROSITE" id="PS51257">
    <property type="entry name" value="PROKAR_LIPOPROTEIN"/>
    <property type="match status" value="1"/>
</dbReference>
<reference evidence="2 3" key="1">
    <citation type="journal article" date="2013" name="Genome Announc.">
        <title>Genome Sequence of Mycoplasma columbinum Strain SF7.</title>
        <authorList>
            <person name="Guo Z."/>
            <person name="Xu X."/>
            <person name="Zheng Q."/>
            <person name="Li T."/>
            <person name="Kuang S."/>
            <person name="Zhang Z."/>
            <person name="Chen Y."/>
            <person name="Lu X."/>
            <person name="Zhou R."/>
            <person name="Bi D."/>
            <person name="Jin H."/>
        </authorList>
    </citation>
    <scope>NUCLEOTIDE SEQUENCE [LARGE SCALE GENOMIC DNA]</scope>
    <source>
        <strain evidence="2 3">SF7</strain>
    </source>
</reference>
<dbReference type="Proteomes" id="UP000004978">
    <property type="component" value="Unassembled WGS sequence"/>
</dbReference>
<name>F9UJM5_9BACT</name>
<evidence type="ECO:0008006" key="4">
    <source>
        <dbReference type="Google" id="ProtNLM"/>
    </source>
</evidence>
<comment type="caution">
    <text evidence="2">The sequence shown here is derived from an EMBL/GenBank/DDBJ whole genome shotgun (WGS) entry which is preliminary data.</text>
</comment>
<proteinExistence type="predicted"/>
<feature type="signal peptide" evidence="1">
    <location>
        <begin position="1"/>
        <end position="25"/>
    </location>
</feature>
<evidence type="ECO:0000256" key="1">
    <source>
        <dbReference type="SAM" id="SignalP"/>
    </source>
</evidence>
<dbReference type="RefSeq" id="WP_006608492.1">
    <property type="nucleotide sequence ID" value="NZ_AFXA01000008.1"/>
</dbReference>
<dbReference type="STRING" id="1037410.MCSF7_00356"/>
<organism evidence="2 3">
    <name type="scientific">Mycoplasmopsis columbina SF7</name>
    <dbReference type="NCBI Taxonomy" id="1037410"/>
    <lineage>
        <taxon>Bacteria</taxon>
        <taxon>Bacillati</taxon>
        <taxon>Mycoplasmatota</taxon>
        <taxon>Mycoplasmoidales</taxon>
        <taxon>Metamycoplasmataceae</taxon>
        <taxon>Mycoplasmopsis</taxon>
    </lineage>
</organism>
<feature type="chain" id="PRO_5003394228" description="Lipoprotein" evidence="1">
    <location>
        <begin position="26"/>
        <end position="90"/>
    </location>
</feature>
<accession>F9UJM5</accession>
<protein>
    <recommendedName>
        <fullName evidence="4">Lipoprotein</fullName>
    </recommendedName>
</protein>
<keyword evidence="1" id="KW-0732">Signal</keyword>
<sequence>MKFKKLLKPALATSTILTVIPVAVACASKEEKAAQYEKEYKIALKNQDAHKLQEIGFKILEIYKDDPNGAAILIQKWTNEVIYDNSSSSN</sequence>
<evidence type="ECO:0000313" key="3">
    <source>
        <dbReference type="Proteomes" id="UP000004978"/>
    </source>
</evidence>
<evidence type="ECO:0000313" key="2">
    <source>
        <dbReference type="EMBL" id="EGV00406.1"/>
    </source>
</evidence>
<gene>
    <name evidence="2" type="ORF">MCSF7_00356</name>
</gene>
<dbReference type="EMBL" id="AFXA01000008">
    <property type="protein sequence ID" value="EGV00406.1"/>
    <property type="molecule type" value="Genomic_DNA"/>
</dbReference>
<keyword evidence="3" id="KW-1185">Reference proteome</keyword>